<evidence type="ECO:0000256" key="6">
    <source>
        <dbReference type="ARBA" id="ARBA00050189"/>
    </source>
</evidence>
<dbReference type="FunFam" id="3.40.630.30:FF:000046">
    <property type="entry name" value="Dopamine N-acetyltransferase"/>
    <property type="match status" value="1"/>
</dbReference>
<comment type="catalytic activity">
    <reaction evidence="9">
        <text>dopamine + acetyl-CoA = N-acetyldopamine + CoA + H(+)</text>
        <dbReference type="Rhea" id="RHEA:51388"/>
        <dbReference type="ChEBI" id="CHEBI:15378"/>
        <dbReference type="ChEBI" id="CHEBI:57287"/>
        <dbReference type="ChEBI" id="CHEBI:57288"/>
        <dbReference type="ChEBI" id="CHEBI:59905"/>
        <dbReference type="ChEBI" id="CHEBI:125678"/>
    </reaction>
    <physiologicalReaction direction="left-to-right" evidence="9">
        <dbReference type="Rhea" id="RHEA:51389"/>
    </physiologicalReaction>
</comment>
<evidence type="ECO:0000256" key="4">
    <source>
        <dbReference type="ARBA" id="ARBA00038182"/>
    </source>
</evidence>
<dbReference type="HOGENOM" id="CLU_085834_0_1_1"/>
<comment type="catalytic activity">
    <reaction evidence="6">
        <text>dopamine + (9Z)-octadecenoyl-CoA = N-(9Z-octadecanoyl)-dopamine + CoA + H(+)</text>
        <dbReference type="Rhea" id="RHEA:51380"/>
        <dbReference type="ChEBI" id="CHEBI:15378"/>
        <dbReference type="ChEBI" id="CHEBI:31883"/>
        <dbReference type="ChEBI" id="CHEBI:57287"/>
        <dbReference type="ChEBI" id="CHEBI:57387"/>
        <dbReference type="ChEBI" id="CHEBI:59905"/>
    </reaction>
    <physiologicalReaction direction="left-to-right" evidence="6">
        <dbReference type="Rhea" id="RHEA:51381"/>
    </physiologicalReaction>
</comment>
<dbReference type="GO" id="GO:0004059">
    <property type="term" value="F:aralkylamine N-acetyltransferase activity"/>
    <property type="evidence" value="ECO:0007669"/>
    <property type="project" value="UniProtKB-EC"/>
</dbReference>
<reference evidence="17" key="3">
    <citation type="submission" date="2021-02" db="UniProtKB">
        <authorList>
            <consortium name="EnsemblMetazoa"/>
        </authorList>
    </citation>
    <scope>IDENTIFICATION</scope>
    <source>
        <strain evidence="17">USDA</strain>
    </source>
</reference>
<dbReference type="OMA" id="VMEKMDF"/>
<evidence type="ECO:0000256" key="13">
    <source>
        <dbReference type="ARBA" id="ARBA00052491"/>
    </source>
</evidence>
<dbReference type="Proteomes" id="UP000009046">
    <property type="component" value="Unassembled WGS sequence"/>
</dbReference>
<dbReference type="SUPFAM" id="SSF55729">
    <property type="entry name" value="Acyl-CoA N-acyltransferases (Nat)"/>
    <property type="match status" value="1"/>
</dbReference>
<dbReference type="EC" id="2.3.1.87" evidence="5"/>
<evidence type="ECO:0000256" key="9">
    <source>
        <dbReference type="ARBA" id="ARBA00051711"/>
    </source>
</evidence>
<evidence type="ECO:0000256" key="10">
    <source>
        <dbReference type="ARBA" id="ARBA00051823"/>
    </source>
</evidence>
<evidence type="ECO:0000313" key="17">
    <source>
        <dbReference type="EnsemblMetazoa" id="PHUM299690-PA"/>
    </source>
</evidence>
<comment type="catalytic activity">
    <reaction evidence="11">
        <text>serotonin + hexadecanoyl-CoA = N-hexadecanoyl-serotonin + CoA + H(+)</text>
        <dbReference type="Rhea" id="RHEA:51384"/>
        <dbReference type="ChEBI" id="CHEBI:15378"/>
        <dbReference type="ChEBI" id="CHEBI:57287"/>
        <dbReference type="ChEBI" id="CHEBI:57379"/>
        <dbReference type="ChEBI" id="CHEBI:134059"/>
        <dbReference type="ChEBI" id="CHEBI:350546"/>
    </reaction>
    <physiologicalReaction direction="left-to-right" evidence="11">
        <dbReference type="Rhea" id="RHEA:51385"/>
    </physiologicalReaction>
</comment>
<evidence type="ECO:0000256" key="11">
    <source>
        <dbReference type="ARBA" id="ARBA00052178"/>
    </source>
</evidence>
<dbReference type="InParanoid" id="E0VM27"/>
<dbReference type="KEGG" id="phu:Phum_PHUM299690"/>
<sequence>MIKIFFFFFFQFNLCKRCLELEEYCTNVIPEGNSVMAVSPAGDIVGVCLNGAILKNEPKDFNECPNEKFKKVLYLLAACEKETDIFNRYPDLEKLLDIKIISVDSDWRGQGICKALVDYTRKVAKEQNFQMVKIDCSSHISALAAKRLGFEKIHVLKYSDYKEGGKQVFNPPPPHYAVQVYIYKL</sequence>
<evidence type="ECO:0000256" key="5">
    <source>
        <dbReference type="ARBA" id="ARBA00039114"/>
    </source>
</evidence>
<evidence type="ECO:0000313" key="16">
    <source>
        <dbReference type="EMBL" id="EEB14433.1"/>
    </source>
</evidence>
<comment type="catalytic activity">
    <reaction evidence="8">
        <text>serotonin + (5Z,8Z,11Z,14Z)-eicosatetraenoyl-CoA = N-[(5Z,8Z,11Z,14Z)-eicosatetraenoyl]-serotonin + CoA + H(+)</text>
        <dbReference type="Rhea" id="RHEA:51396"/>
        <dbReference type="ChEBI" id="CHEBI:15378"/>
        <dbReference type="ChEBI" id="CHEBI:57287"/>
        <dbReference type="ChEBI" id="CHEBI:57368"/>
        <dbReference type="ChEBI" id="CHEBI:132255"/>
        <dbReference type="ChEBI" id="CHEBI:350546"/>
    </reaction>
    <physiologicalReaction direction="left-to-right" evidence="8">
        <dbReference type="Rhea" id="RHEA:51397"/>
    </physiologicalReaction>
</comment>
<dbReference type="InterPro" id="IPR016181">
    <property type="entry name" value="Acyl_CoA_acyltransferase"/>
</dbReference>
<dbReference type="STRING" id="121224.E0VM27"/>
<dbReference type="PANTHER" id="PTHR20905">
    <property type="entry name" value="N-ACETYLTRANSFERASE-RELATED"/>
    <property type="match status" value="1"/>
</dbReference>
<evidence type="ECO:0000313" key="18">
    <source>
        <dbReference type="Proteomes" id="UP000009046"/>
    </source>
</evidence>
<accession>E0VM27</accession>
<dbReference type="EMBL" id="DS235286">
    <property type="protein sequence ID" value="EEB14433.1"/>
    <property type="molecule type" value="Genomic_DNA"/>
</dbReference>
<organism>
    <name type="scientific">Pediculus humanus subsp. corporis</name>
    <name type="common">Body louse</name>
    <dbReference type="NCBI Taxonomy" id="121224"/>
    <lineage>
        <taxon>Eukaryota</taxon>
        <taxon>Metazoa</taxon>
        <taxon>Ecdysozoa</taxon>
        <taxon>Arthropoda</taxon>
        <taxon>Hexapoda</taxon>
        <taxon>Insecta</taxon>
        <taxon>Pterygota</taxon>
        <taxon>Neoptera</taxon>
        <taxon>Paraneoptera</taxon>
        <taxon>Psocodea</taxon>
        <taxon>Troctomorpha</taxon>
        <taxon>Phthiraptera</taxon>
        <taxon>Anoplura</taxon>
        <taxon>Pediculidae</taxon>
        <taxon>Pediculus</taxon>
    </lineage>
</organism>
<evidence type="ECO:0000256" key="3">
    <source>
        <dbReference type="ARBA" id="ARBA00037926"/>
    </source>
</evidence>
<dbReference type="VEuPathDB" id="VectorBase:PHUM299690"/>
<reference evidence="16" key="1">
    <citation type="submission" date="2007-04" db="EMBL/GenBank/DDBJ databases">
        <title>Annotation of Pediculus humanus corporis strain USDA.</title>
        <authorList>
            <person name="Kirkness E."/>
            <person name="Hannick L."/>
            <person name="Hass B."/>
            <person name="Bruggner R."/>
            <person name="Lawson D."/>
            <person name="Bidwell S."/>
            <person name="Joardar V."/>
            <person name="Caler E."/>
            <person name="Walenz B."/>
            <person name="Inman J."/>
            <person name="Schobel S."/>
            <person name="Galinsky K."/>
            <person name="Amedeo P."/>
            <person name="Strausberg R."/>
        </authorList>
    </citation>
    <scope>NUCLEOTIDE SEQUENCE</scope>
    <source>
        <strain evidence="16">USDA</strain>
    </source>
</reference>
<dbReference type="GeneID" id="8229805"/>
<evidence type="ECO:0000259" key="15">
    <source>
        <dbReference type="Pfam" id="PF00583"/>
    </source>
</evidence>
<comment type="catalytic activity">
    <reaction evidence="10">
        <text>serotonin + (9Z)-octadecenoyl-CoA = N-(9Z-octadecenoyl)-serotonin + CoA + H(+)</text>
        <dbReference type="Rhea" id="RHEA:51392"/>
        <dbReference type="ChEBI" id="CHEBI:15378"/>
        <dbReference type="ChEBI" id="CHEBI:57287"/>
        <dbReference type="ChEBI" id="CHEBI:57387"/>
        <dbReference type="ChEBI" id="CHEBI:134064"/>
        <dbReference type="ChEBI" id="CHEBI:350546"/>
    </reaction>
    <physiologicalReaction direction="left-to-right" evidence="10">
        <dbReference type="Rhea" id="RHEA:51393"/>
    </physiologicalReaction>
</comment>
<evidence type="ECO:0000256" key="2">
    <source>
        <dbReference type="ARBA" id="ARBA00023315"/>
    </source>
</evidence>
<comment type="catalytic activity">
    <reaction evidence="13">
        <text>serotonin + acetyl-CoA = N-acetylserotonin + CoA + H(+)</text>
        <dbReference type="Rhea" id="RHEA:25217"/>
        <dbReference type="ChEBI" id="CHEBI:15378"/>
        <dbReference type="ChEBI" id="CHEBI:17697"/>
        <dbReference type="ChEBI" id="CHEBI:57287"/>
        <dbReference type="ChEBI" id="CHEBI:57288"/>
        <dbReference type="ChEBI" id="CHEBI:350546"/>
        <dbReference type="EC" id="2.3.1.87"/>
    </reaction>
    <physiologicalReaction direction="left-to-right" evidence="13">
        <dbReference type="Rhea" id="RHEA:25218"/>
    </physiologicalReaction>
</comment>
<comment type="similarity">
    <text evidence="4">Belongs to the acetyltransferase family. AANAT subfamily.</text>
</comment>
<dbReference type="EMBL" id="AAZO01003475">
    <property type="status" value="NOT_ANNOTATED_CDS"/>
    <property type="molecule type" value="Genomic_DNA"/>
</dbReference>
<evidence type="ECO:0000256" key="14">
    <source>
        <dbReference type="SAM" id="SignalP"/>
    </source>
</evidence>
<name>E0VM27_PEDHC</name>
<comment type="catalytic activity">
    <reaction evidence="7">
        <text>serotonin + octadecanoyl-CoA = N-octadecanoyl-serotonin + CoA + H(+)</text>
        <dbReference type="Rhea" id="RHEA:51400"/>
        <dbReference type="ChEBI" id="CHEBI:15378"/>
        <dbReference type="ChEBI" id="CHEBI:57287"/>
        <dbReference type="ChEBI" id="CHEBI:57394"/>
        <dbReference type="ChEBI" id="CHEBI:134065"/>
        <dbReference type="ChEBI" id="CHEBI:350546"/>
    </reaction>
    <physiologicalReaction direction="left-to-right" evidence="7">
        <dbReference type="Rhea" id="RHEA:51401"/>
    </physiologicalReaction>
</comment>
<feature type="domain" description="N-acetyltransferase" evidence="15">
    <location>
        <begin position="94"/>
        <end position="150"/>
    </location>
</feature>
<comment type="pathway">
    <text evidence="3">Aromatic compound metabolism; melatonin biosynthesis; melatonin from serotonin: step 1/2.</text>
</comment>
<dbReference type="PANTHER" id="PTHR20905:SF1">
    <property type="entry name" value="AT07410P-RELATED"/>
    <property type="match status" value="1"/>
</dbReference>
<comment type="catalytic activity">
    <reaction evidence="12">
        <text>dopamine + hexadecanoyl-CoA = N-hexadecanoyl-dopamine + CoA + H(+)</text>
        <dbReference type="Rhea" id="RHEA:51376"/>
        <dbReference type="ChEBI" id="CHEBI:15378"/>
        <dbReference type="ChEBI" id="CHEBI:57287"/>
        <dbReference type="ChEBI" id="CHEBI:57379"/>
        <dbReference type="ChEBI" id="CHEBI:59905"/>
        <dbReference type="ChEBI" id="CHEBI:134058"/>
    </reaction>
    <physiologicalReaction direction="left-to-right" evidence="12">
        <dbReference type="Rhea" id="RHEA:51377"/>
    </physiologicalReaction>
</comment>
<proteinExistence type="inferred from homology"/>
<keyword evidence="1" id="KW-0808">Transferase</keyword>
<gene>
    <name evidence="17" type="primary">8229805</name>
    <name evidence="16" type="ORF">Phum_PHUM299690</name>
</gene>
<feature type="chain" id="PRO_5014570147" description="aralkylamine N-acetyltransferase" evidence="14">
    <location>
        <begin position="16"/>
        <end position="185"/>
    </location>
</feature>
<evidence type="ECO:0000256" key="7">
    <source>
        <dbReference type="ARBA" id="ARBA00050849"/>
    </source>
</evidence>
<protein>
    <recommendedName>
        <fullName evidence="5">aralkylamine N-acetyltransferase</fullName>
        <ecNumber evidence="5">2.3.1.87</ecNumber>
    </recommendedName>
</protein>
<dbReference type="Pfam" id="PF00583">
    <property type="entry name" value="Acetyltransf_1"/>
    <property type="match status" value="1"/>
</dbReference>
<dbReference type="FunCoup" id="E0VM27">
    <property type="interactions" value="17"/>
</dbReference>
<dbReference type="AlphaFoldDB" id="E0VM27"/>
<dbReference type="OrthoDB" id="41532at2759"/>
<dbReference type="InterPro" id="IPR000182">
    <property type="entry name" value="GNAT_dom"/>
</dbReference>
<evidence type="ECO:0000256" key="12">
    <source>
        <dbReference type="ARBA" id="ARBA00052335"/>
    </source>
</evidence>
<evidence type="ECO:0000256" key="8">
    <source>
        <dbReference type="ARBA" id="ARBA00051284"/>
    </source>
</evidence>
<reference evidence="16" key="2">
    <citation type="submission" date="2007-04" db="EMBL/GenBank/DDBJ databases">
        <title>The genome of the human body louse.</title>
        <authorList>
            <consortium name="The Human Body Louse Genome Consortium"/>
            <person name="Kirkness E."/>
            <person name="Walenz B."/>
            <person name="Hass B."/>
            <person name="Bruggner R."/>
            <person name="Strausberg R."/>
        </authorList>
    </citation>
    <scope>NUCLEOTIDE SEQUENCE</scope>
    <source>
        <strain evidence="16">USDA</strain>
    </source>
</reference>
<evidence type="ECO:0000256" key="1">
    <source>
        <dbReference type="ARBA" id="ARBA00022679"/>
    </source>
</evidence>
<keyword evidence="2" id="KW-0012">Acyltransferase</keyword>
<dbReference type="Gene3D" id="3.40.630.30">
    <property type="match status" value="1"/>
</dbReference>
<dbReference type="RefSeq" id="XP_002427171.1">
    <property type="nucleotide sequence ID" value="XM_002427126.1"/>
</dbReference>
<dbReference type="eggNOG" id="ENOG502S2IU">
    <property type="taxonomic scope" value="Eukaryota"/>
</dbReference>
<dbReference type="CDD" id="cd04301">
    <property type="entry name" value="NAT_SF"/>
    <property type="match status" value="1"/>
</dbReference>
<dbReference type="EnsemblMetazoa" id="PHUM299690-RA">
    <property type="protein sequence ID" value="PHUM299690-PA"/>
    <property type="gene ID" value="PHUM299690"/>
</dbReference>
<feature type="signal peptide" evidence="14">
    <location>
        <begin position="1"/>
        <end position="15"/>
    </location>
</feature>
<dbReference type="CTD" id="8229805"/>
<keyword evidence="18" id="KW-1185">Reference proteome</keyword>
<keyword evidence="14" id="KW-0732">Signal</keyword>